<feature type="chain" id="PRO_5042586903" description="Secreted protein" evidence="1">
    <location>
        <begin position="18"/>
        <end position="132"/>
    </location>
</feature>
<reference evidence="2" key="1">
    <citation type="submission" date="2021-06" db="EMBL/GenBank/DDBJ databases">
        <title>Comparative genomics, transcriptomics and evolutionary studies reveal genomic signatures of adaptation to plant cell wall in hemibiotrophic fungi.</title>
        <authorList>
            <consortium name="DOE Joint Genome Institute"/>
            <person name="Baroncelli R."/>
            <person name="Diaz J.F."/>
            <person name="Benocci T."/>
            <person name="Peng M."/>
            <person name="Battaglia E."/>
            <person name="Haridas S."/>
            <person name="Andreopoulos W."/>
            <person name="Labutti K."/>
            <person name="Pangilinan J."/>
            <person name="Floch G.L."/>
            <person name="Makela M.R."/>
            <person name="Henrissat B."/>
            <person name="Grigoriev I.V."/>
            <person name="Crouch J.A."/>
            <person name="De Vries R.P."/>
            <person name="Sukno S.A."/>
            <person name="Thon M.R."/>
        </authorList>
    </citation>
    <scope>NUCLEOTIDE SEQUENCE</scope>
    <source>
        <strain evidence="2">CBS 193.32</strain>
    </source>
</reference>
<dbReference type="RefSeq" id="XP_060422750.1">
    <property type="nucleotide sequence ID" value="XM_060567403.1"/>
</dbReference>
<organism evidence="2 3">
    <name type="scientific">Colletotrichum godetiae</name>
    <dbReference type="NCBI Taxonomy" id="1209918"/>
    <lineage>
        <taxon>Eukaryota</taxon>
        <taxon>Fungi</taxon>
        <taxon>Dikarya</taxon>
        <taxon>Ascomycota</taxon>
        <taxon>Pezizomycotina</taxon>
        <taxon>Sordariomycetes</taxon>
        <taxon>Hypocreomycetidae</taxon>
        <taxon>Glomerellales</taxon>
        <taxon>Glomerellaceae</taxon>
        <taxon>Colletotrichum</taxon>
        <taxon>Colletotrichum acutatum species complex</taxon>
    </lineage>
</organism>
<dbReference type="Proteomes" id="UP001224890">
    <property type="component" value="Unassembled WGS sequence"/>
</dbReference>
<gene>
    <name evidence="2" type="ORF">BDP55DRAFT_414963</name>
</gene>
<dbReference type="EMBL" id="JAHMHR010000081">
    <property type="protein sequence ID" value="KAK1657986.1"/>
    <property type="molecule type" value="Genomic_DNA"/>
</dbReference>
<dbReference type="AlphaFoldDB" id="A0AAJ0AAB7"/>
<protein>
    <recommendedName>
        <fullName evidence="4">Secreted protein</fullName>
    </recommendedName>
</protein>
<accession>A0AAJ0AAB7</accession>
<sequence>MTLCFRLFVLAVPPSLSVLRTTSFYVFFIPVHKRPRLYAVSVAKRQNGVRYGYRPRPRPIPCQPVASHATFLGRPLTVDQCSIRYGRETTTPYHQDGDLQLPTKVSSRTLVCGPAVRHNDGRMLRRTGRAAR</sequence>
<evidence type="ECO:0000313" key="2">
    <source>
        <dbReference type="EMBL" id="KAK1657986.1"/>
    </source>
</evidence>
<evidence type="ECO:0000256" key="1">
    <source>
        <dbReference type="SAM" id="SignalP"/>
    </source>
</evidence>
<dbReference type="GeneID" id="85451929"/>
<evidence type="ECO:0000313" key="3">
    <source>
        <dbReference type="Proteomes" id="UP001224890"/>
    </source>
</evidence>
<feature type="signal peptide" evidence="1">
    <location>
        <begin position="1"/>
        <end position="17"/>
    </location>
</feature>
<keyword evidence="1" id="KW-0732">Signal</keyword>
<comment type="caution">
    <text evidence="2">The sequence shown here is derived from an EMBL/GenBank/DDBJ whole genome shotgun (WGS) entry which is preliminary data.</text>
</comment>
<proteinExistence type="predicted"/>
<name>A0AAJ0AAB7_9PEZI</name>
<evidence type="ECO:0008006" key="4">
    <source>
        <dbReference type="Google" id="ProtNLM"/>
    </source>
</evidence>
<keyword evidence="3" id="KW-1185">Reference proteome</keyword>